<dbReference type="HOGENOM" id="CLU_022294_0_0_1"/>
<dbReference type="Pfam" id="PF12854">
    <property type="entry name" value="PPR_1"/>
    <property type="match status" value="2"/>
</dbReference>
<dbReference type="Gramene" id="ERN13836">
    <property type="protein sequence ID" value="ERN13836"/>
    <property type="gene ID" value="AMTR_s00049p00223850"/>
</dbReference>
<dbReference type="eggNOG" id="KOG4197">
    <property type="taxonomic scope" value="Eukaryota"/>
</dbReference>
<dbReference type="PROSITE" id="PS51375">
    <property type="entry name" value="PPR"/>
    <property type="match status" value="4"/>
</dbReference>
<dbReference type="PANTHER" id="PTHR47003">
    <property type="entry name" value="OS01G0970900 PROTEIN"/>
    <property type="match status" value="1"/>
</dbReference>
<dbReference type="OMA" id="FWDLIQE"/>
<keyword evidence="1" id="KW-0677">Repeat</keyword>
<dbReference type="EMBL" id="KI392567">
    <property type="protein sequence ID" value="ERN13836.1"/>
    <property type="molecule type" value="Genomic_DNA"/>
</dbReference>
<sequence length="570" mass="65177">MRKPHDHVVVTKLVSQKGWCEEIENQLNKLNLKLTDEGVLFVLKELEKSPRNSLGFFKWVCDKMALKPSSVAYNLMLRILGVKDSMKDFWWVMNKMREVGHEIDKETYPTLLGRFVKEKMVIEASSLRELFSLRQRETHTNSLLNEAIKLLVDSEWNEEVKCKLSSLGLPLSDSTILRVLEEIRVDPLKALDFYRWVGGQPNFRHSAITYNSIIRVLGRNDSVKEFWAMVKEMKESGFDMDMDSYVKLSRRFQKWNMLKEAVELYEFMSEGPYQPSVQHCGLLLRKLATSGNPGPDLVFRVVKKFEGAGNSLTKSIYDGIHRSLTSMGRFDEAQNILEAMEKAGFIPDNITYSQLIFGLCKAHRFDEACKFLDEMEALGCTPDLKTWTILIQGHCLAGEVKEALSCFKKMLGKGVEADADLLEVLVAGFCNQNRPEDAYTLLSVMMTKTHLKPWQATYKILIEGLLGRRMLEEALKLLLLMKKQKLPAFVDPFIGYISKNGMAEDAMDLLKTLTLGQNPSSAVYVNIFEAFMKEGRFTDAQDLLHRFPHHIRKHADISKLFGSLEVKVSS</sequence>
<evidence type="ECO:0000256" key="1">
    <source>
        <dbReference type="ARBA" id="ARBA00022737"/>
    </source>
</evidence>
<accession>W1Q0C7</accession>
<dbReference type="STRING" id="13333.W1Q0C7"/>
<dbReference type="InterPro" id="IPR011990">
    <property type="entry name" value="TPR-like_helical_dom_sf"/>
</dbReference>
<evidence type="ECO:0000256" key="2">
    <source>
        <dbReference type="PROSITE-ProRule" id="PRU00708"/>
    </source>
</evidence>
<keyword evidence="4" id="KW-1185">Reference proteome</keyword>
<dbReference type="GO" id="GO:0003729">
    <property type="term" value="F:mRNA binding"/>
    <property type="evidence" value="ECO:0000318"/>
    <property type="project" value="GO_Central"/>
</dbReference>
<proteinExistence type="predicted"/>
<evidence type="ECO:0000313" key="3">
    <source>
        <dbReference type="EMBL" id="ERN13836.1"/>
    </source>
</evidence>
<feature type="repeat" description="PPR" evidence="2">
    <location>
        <begin position="313"/>
        <end position="347"/>
    </location>
</feature>
<dbReference type="InterPro" id="IPR044578">
    <property type="entry name" value="BIR6-like"/>
</dbReference>
<feature type="repeat" description="PPR" evidence="2">
    <location>
        <begin position="383"/>
        <end position="417"/>
    </location>
</feature>
<dbReference type="NCBIfam" id="TIGR00756">
    <property type="entry name" value="PPR"/>
    <property type="match status" value="4"/>
</dbReference>
<dbReference type="Gene3D" id="1.25.40.10">
    <property type="entry name" value="Tetratricopeptide repeat domain"/>
    <property type="match status" value="4"/>
</dbReference>
<dbReference type="GO" id="GO:0008380">
    <property type="term" value="P:RNA splicing"/>
    <property type="evidence" value="ECO:0007669"/>
    <property type="project" value="EnsemblPlants"/>
</dbReference>
<dbReference type="PANTHER" id="PTHR47003:SF2">
    <property type="entry name" value="OS01G0970900 PROTEIN"/>
    <property type="match status" value="1"/>
</dbReference>
<evidence type="ECO:0000313" key="4">
    <source>
        <dbReference type="Proteomes" id="UP000017836"/>
    </source>
</evidence>
<dbReference type="Pfam" id="PF01535">
    <property type="entry name" value="PPR"/>
    <property type="match status" value="2"/>
</dbReference>
<protein>
    <recommendedName>
        <fullName evidence="5">Pentacotripeptide-repeat region of PRORP domain-containing protein</fullName>
    </recommendedName>
</protein>
<feature type="repeat" description="PPR" evidence="2">
    <location>
        <begin position="206"/>
        <end position="240"/>
    </location>
</feature>
<reference evidence="4" key="1">
    <citation type="journal article" date="2013" name="Science">
        <title>The Amborella genome and the evolution of flowering plants.</title>
        <authorList>
            <consortium name="Amborella Genome Project"/>
        </authorList>
    </citation>
    <scope>NUCLEOTIDE SEQUENCE [LARGE SCALE GENOMIC DNA]</scope>
</reference>
<evidence type="ECO:0008006" key="5">
    <source>
        <dbReference type="Google" id="ProtNLM"/>
    </source>
</evidence>
<organism evidence="3 4">
    <name type="scientific">Amborella trichopoda</name>
    <dbReference type="NCBI Taxonomy" id="13333"/>
    <lineage>
        <taxon>Eukaryota</taxon>
        <taxon>Viridiplantae</taxon>
        <taxon>Streptophyta</taxon>
        <taxon>Embryophyta</taxon>
        <taxon>Tracheophyta</taxon>
        <taxon>Spermatophyta</taxon>
        <taxon>Magnoliopsida</taxon>
        <taxon>Amborellales</taxon>
        <taxon>Amborellaceae</taxon>
        <taxon>Amborella</taxon>
    </lineage>
</organism>
<name>W1Q0C7_AMBTC</name>
<dbReference type="GO" id="GO:0005739">
    <property type="term" value="C:mitochondrion"/>
    <property type="evidence" value="ECO:0007669"/>
    <property type="project" value="EnsemblPlants"/>
</dbReference>
<dbReference type="AlphaFoldDB" id="W1Q0C7"/>
<dbReference type="Proteomes" id="UP000017836">
    <property type="component" value="Unassembled WGS sequence"/>
</dbReference>
<gene>
    <name evidence="3" type="ORF">AMTR_s00049p00223850</name>
</gene>
<dbReference type="InterPro" id="IPR002885">
    <property type="entry name" value="PPR_rpt"/>
</dbReference>
<feature type="repeat" description="PPR" evidence="2">
    <location>
        <begin position="348"/>
        <end position="382"/>
    </location>
</feature>